<evidence type="ECO:0000313" key="3">
    <source>
        <dbReference type="Proteomes" id="UP000724149"/>
    </source>
</evidence>
<keyword evidence="1" id="KW-1133">Transmembrane helix</keyword>
<keyword evidence="1" id="KW-0812">Transmembrane</keyword>
<feature type="transmembrane region" description="Helical" evidence="1">
    <location>
        <begin position="49"/>
        <end position="71"/>
    </location>
</feature>
<keyword evidence="3" id="KW-1185">Reference proteome</keyword>
<feature type="transmembrane region" description="Helical" evidence="1">
    <location>
        <begin position="20"/>
        <end position="43"/>
    </location>
</feature>
<dbReference type="RefSeq" id="WP_204721345.1">
    <property type="nucleotide sequence ID" value="NZ_JACSNR010000008.1"/>
</dbReference>
<evidence type="ECO:0000256" key="1">
    <source>
        <dbReference type="SAM" id="Phobius"/>
    </source>
</evidence>
<comment type="caution">
    <text evidence="2">The sequence shown here is derived from an EMBL/GenBank/DDBJ whole genome shotgun (WGS) entry which is preliminary data.</text>
</comment>
<accession>A0ABS2GQK4</accession>
<sequence length="259" mass="28732">MELKQVWMSRDTQKQSRYSLRTLGGILGIVMLALVLTLGGTVLGFMNGWPMRIVSVGLWLGVTALMVLLALRLGRNTVRDATLYFLTRDDRLFVADARQLAGMGHSALDWAKGTVRVQRRLREMARSPVLPAAAEEILRVEQIRENRTGYAVTCQLRRFDQTVTRRTCFVIRGLEDQETLLHLLELREGWSGSPELRENHTLHGLLLSVLAAGVAGVLCVLSHPAVGQLPVGIYYPCLAAAFGAVCGAVWFGVRQHRGE</sequence>
<feature type="transmembrane region" description="Helical" evidence="1">
    <location>
        <begin position="232"/>
        <end position="253"/>
    </location>
</feature>
<protein>
    <submittedName>
        <fullName evidence="2">Uncharacterized protein</fullName>
    </submittedName>
</protein>
<feature type="transmembrane region" description="Helical" evidence="1">
    <location>
        <begin position="205"/>
        <end position="226"/>
    </location>
</feature>
<gene>
    <name evidence="2" type="ORF">H9X81_08750</name>
</gene>
<name>A0ABS2GQK4_9FIRM</name>
<proteinExistence type="predicted"/>
<reference evidence="2 3" key="1">
    <citation type="journal article" date="2021" name="Sci. Rep.">
        <title>The distribution of antibiotic resistance genes in chicken gut microbiota commensals.</title>
        <authorList>
            <person name="Juricova H."/>
            <person name="Matiasovicova J."/>
            <person name="Kubasova T."/>
            <person name="Cejkova D."/>
            <person name="Rychlik I."/>
        </authorList>
    </citation>
    <scope>NUCLEOTIDE SEQUENCE [LARGE SCALE GENOMIC DNA]</scope>
    <source>
        <strain evidence="2 3">An564</strain>
    </source>
</reference>
<dbReference type="EMBL" id="JACSNR010000008">
    <property type="protein sequence ID" value="MBM6923773.1"/>
    <property type="molecule type" value="Genomic_DNA"/>
</dbReference>
<keyword evidence="1" id="KW-0472">Membrane</keyword>
<organism evidence="2 3">
    <name type="scientific">Hydrogenoanaerobacterium saccharovorans</name>
    <dbReference type="NCBI Taxonomy" id="474960"/>
    <lineage>
        <taxon>Bacteria</taxon>
        <taxon>Bacillati</taxon>
        <taxon>Bacillota</taxon>
        <taxon>Clostridia</taxon>
        <taxon>Eubacteriales</taxon>
        <taxon>Oscillospiraceae</taxon>
        <taxon>Hydrogenoanaerobacterium</taxon>
    </lineage>
</organism>
<evidence type="ECO:0000313" key="2">
    <source>
        <dbReference type="EMBL" id="MBM6923773.1"/>
    </source>
</evidence>
<dbReference type="Proteomes" id="UP000724149">
    <property type="component" value="Unassembled WGS sequence"/>
</dbReference>